<sequence length="164" mass="18430">MLMAYQFSQESETRFQRLIPQFPSKRSLILPCLFLLQADKGFVDTEGMQYIADRIGEPVSLAHVHGVATFYTMYNKKPVGKFHIQICANISCYLAGSDSITEHVCSKLGMKKGETTKDKKYTVDEVQCLGACGFGPVAQINDKYYENLTPESIEKILSELEKEG</sequence>
<feature type="binding site" evidence="9">
    <location>
        <position position="132"/>
    </location>
    <ligand>
        <name>[2Fe-2S] cluster</name>
        <dbReference type="ChEBI" id="CHEBI:190135"/>
    </ligand>
</feature>
<dbReference type="Pfam" id="PF01257">
    <property type="entry name" value="2Fe-2S_thioredx"/>
    <property type="match status" value="1"/>
</dbReference>
<dbReference type="InterPro" id="IPR036249">
    <property type="entry name" value="Thioredoxin-like_sf"/>
</dbReference>
<accession>B0SP86</accession>
<evidence type="ECO:0000256" key="5">
    <source>
        <dbReference type="ARBA" id="ARBA00023004"/>
    </source>
</evidence>
<dbReference type="GO" id="GO:0022804">
    <property type="term" value="F:active transmembrane transporter activity"/>
    <property type="evidence" value="ECO:0007669"/>
    <property type="project" value="UniProtKB-ARBA"/>
</dbReference>
<evidence type="ECO:0000256" key="2">
    <source>
        <dbReference type="ARBA" id="ARBA00022714"/>
    </source>
</evidence>
<dbReference type="InterPro" id="IPR042128">
    <property type="entry name" value="NuoE_dom"/>
</dbReference>
<keyword evidence="10" id="KW-0560">Oxidoreductase</keyword>
<comment type="cofactor">
    <cofactor evidence="9">
        <name>[2Fe-2S] cluster</name>
        <dbReference type="ChEBI" id="CHEBI:190135"/>
    </cofactor>
    <text evidence="9">Binds 1 [2Fe-2S] cluster.</text>
</comment>
<dbReference type="STRING" id="456481.LEPBI_I1300"/>
<dbReference type="FunFam" id="1.10.10.1590:FF:000001">
    <property type="entry name" value="NADH-quinone oxidoreductase subunit E"/>
    <property type="match status" value="1"/>
</dbReference>
<evidence type="ECO:0000256" key="4">
    <source>
        <dbReference type="ARBA" id="ARBA00022967"/>
    </source>
</evidence>
<dbReference type="FunFam" id="3.40.30.10:FF:000022">
    <property type="entry name" value="NADH dehydrogenase flavoprotein 2, mitochondrial"/>
    <property type="match status" value="1"/>
</dbReference>
<keyword evidence="6 9" id="KW-0411">Iron-sulfur</keyword>
<dbReference type="HOGENOM" id="CLU_054362_2_0_12"/>
<keyword evidence="11" id="KW-1185">Reference proteome</keyword>
<dbReference type="NCBIfam" id="TIGR01958">
    <property type="entry name" value="nuoE_fam"/>
    <property type="match status" value="1"/>
</dbReference>
<dbReference type="EMBL" id="CP000786">
    <property type="protein sequence ID" value="ABZ97410.1"/>
    <property type="molecule type" value="Genomic_DNA"/>
</dbReference>
<keyword evidence="4" id="KW-1278">Translocase</keyword>
<keyword evidence="2 9" id="KW-0001">2Fe-2S</keyword>
<name>B0SP86_LEPBP</name>
<gene>
    <name evidence="10" type="primary">nuoE</name>
    <name evidence="10" type="ordered locus">LEPBI_I1300</name>
</gene>
<evidence type="ECO:0000256" key="7">
    <source>
        <dbReference type="ARBA" id="ARBA00023027"/>
    </source>
</evidence>
<keyword evidence="7" id="KW-0520">NAD</keyword>
<dbReference type="GO" id="GO:0098662">
    <property type="term" value="P:inorganic cation transmembrane transport"/>
    <property type="evidence" value="ECO:0007669"/>
    <property type="project" value="UniProtKB-ARBA"/>
</dbReference>
<dbReference type="Proteomes" id="UP000001847">
    <property type="component" value="Chromosome I"/>
</dbReference>
<dbReference type="EC" id="1.6.99.5" evidence="10"/>
<evidence type="ECO:0000256" key="9">
    <source>
        <dbReference type="PIRSR" id="PIRSR000216-1"/>
    </source>
</evidence>
<feature type="binding site" evidence="9">
    <location>
        <position position="87"/>
    </location>
    <ligand>
        <name>[2Fe-2S] cluster</name>
        <dbReference type="ChEBI" id="CHEBI:190135"/>
    </ligand>
</feature>
<dbReference type="GO" id="GO:0031967">
    <property type="term" value="C:organelle envelope"/>
    <property type="evidence" value="ECO:0007669"/>
    <property type="project" value="UniProtKB-ARBA"/>
</dbReference>
<organism evidence="10 11">
    <name type="scientific">Leptospira biflexa serovar Patoc (strain Patoc 1 / ATCC 23582 / Paris)</name>
    <dbReference type="NCBI Taxonomy" id="456481"/>
    <lineage>
        <taxon>Bacteria</taxon>
        <taxon>Pseudomonadati</taxon>
        <taxon>Spirochaetota</taxon>
        <taxon>Spirochaetia</taxon>
        <taxon>Leptospirales</taxon>
        <taxon>Leptospiraceae</taxon>
        <taxon>Leptospira</taxon>
    </lineage>
</organism>
<dbReference type="PANTHER" id="PTHR10371:SF3">
    <property type="entry name" value="NADH DEHYDROGENASE [UBIQUINONE] FLAVOPROTEIN 2, MITOCHONDRIAL"/>
    <property type="match status" value="1"/>
</dbReference>
<feature type="binding site" evidence="9">
    <location>
        <position position="92"/>
    </location>
    <ligand>
        <name>[2Fe-2S] cluster</name>
        <dbReference type="ChEBI" id="CHEBI:190135"/>
    </ligand>
</feature>
<dbReference type="GO" id="GO:0046872">
    <property type="term" value="F:metal ion binding"/>
    <property type="evidence" value="ECO:0007669"/>
    <property type="project" value="UniProtKB-KW"/>
</dbReference>
<dbReference type="PANTHER" id="PTHR10371">
    <property type="entry name" value="NADH DEHYDROGENASE UBIQUINONE FLAVOPROTEIN 2, MITOCHONDRIAL"/>
    <property type="match status" value="1"/>
</dbReference>
<evidence type="ECO:0000256" key="8">
    <source>
        <dbReference type="ARBA" id="ARBA00034078"/>
    </source>
</evidence>
<comment type="similarity">
    <text evidence="1">Belongs to the complex I 24 kDa subunit family.</text>
</comment>
<dbReference type="Gene3D" id="3.40.30.10">
    <property type="entry name" value="Glutaredoxin"/>
    <property type="match status" value="1"/>
</dbReference>
<dbReference type="GO" id="GO:0031090">
    <property type="term" value="C:organelle membrane"/>
    <property type="evidence" value="ECO:0007669"/>
    <property type="project" value="UniProtKB-ARBA"/>
</dbReference>
<reference evidence="10 11" key="1">
    <citation type="journal article" date="2008" name="PLoS ONE">
        <title>Genome sequence of the saprophyte Leptospira biflexa provides insights into the evolution of Leptospira and the pathogenesis of leptospirosis.</title>
        <authorList>
            <person name="Picardeau M."/>
            <person name="Bulach D.M."/>
            <person name="Bouchier C."/>
            <person name="Zuerner R.L."/>
            <person name="Zidane N."/>
            <person name="Wilson P.J."/>
            <person name="Creno S."/>
            <person name="Kuczek E.S."/>
            <person name="Bommezzadri S."/>
            <person name="Davis J.C."/>
            <person name="McGrath A."/>
            <person name="Johnson M.J."/>
            <person name="Boursaux-Eude C."/>
            <person name="Seemann T."/>
            <person name="Rouy Z."/>
            <person name="Coppel R.L."/>
            <person name="Rood J.I."/>
            <person name="Lajus A."/>
            <person name="Davies J.K."/>
            <person name="Medigue C."/>
            <person name="Adler B."/>
        </authorList>
    </citation>
    <scope>NUCLEOTIDE SEQUENCE [LARGE SCALE GENOMIC DNA]</scope>
    <source>
        <strain evidence="11">Patoc 1 / ATCC 23582 / Paris</strain>
    </source>
</reference>
<dbReference type="InterPro" id="IPR041921">
    <property type="entry name" value="NuoE_N"/>
</dbReference>
<evidence type="ECO:0000256" key="1">
    <source>
        <dbReference type="ARBA" id="ARBA00010643"/>
    </source>
</evidence>
<dbReference type="GO" id="GO:1902494">
    <property type="term" value="C:catalytic complex"/>
    <property type="evidence" value="ECO:0007669"/>
    <property type="project" value="UniProtKB-ARBA"/>
</dbReference>
<dbReference type="GO" id="GO:0008324">
    <property type="term" value="F:monoatomic cation transmembrane transporter activity"/>
    <property type="evidence" value="ECO:0007669"/>
    <property type="project" value="UniProtKB-ARBA"/>
</dbReference>
<protein>
    <submittedName>
        <fullName evidence="10">NADH-quinone oxidoreductase, chain E</fullName>
        <ecNumber evidence="10">1.6.99.5</ecNumber>
    </submittedName>
</protein>
<dbReference type="GO" id="GO:0022890">
    <property type="term" value="F:inorganic cation transmembrane transporter activity"/>
    <property type="evidence" value="ECO:0007669"/>
    <property type="project" value="UniProtKB-ARBA"/>
</dbReference>
<dbReference type="GO" id="GO:0003954">
    <property type="term" value="F:NADH dehydrogenase activity"/>
    <property type="evidence" value="ECO:0007669"/>
    <property type="project" value="TreeGrafter"/>
</dbReference>
<evidence type="ECO:0000256" key="3">
    <source>
        <dbReference type="ARBA" id="ARBA00022723"/>
    </source>
</evidence>
<evidence type="ECO:0000256" key="6">
    <source>
        <dbReference type="ARBA" id="ARBA00023014"/>
    </source>
</evidence>
<dbReference type="CDD" id="cd03064">
    <property type="entry name" value="TRX_Fd_NuoE"/>
    <property type="match status" value="1"/>
</dbReference>
<comment type="cofactor">
    <cofactor evidence="8">
        <name>[2Fe-2S] cluster</name>
        <dbReference type="ChEBI" id="CHEBI:190135"/>
    </cofactor>
</comment>
<evidence type="ECO:0000313" key="10">
    <source>
        <dbReference type="EMBL" id="ABZ97410.1"/>
    </source>
</evidence>
<dbReference type="GO" id="GO:0098796">
    <property type="term" value="C:membrane protein complex"/>
    <property type="evidence" value="ECO:0007669"/>
    <property type="project" value="UniProtKB-ARBA"/>
</dbReference>
<dbReference type="PIRSF" id="PIRSF000216">
    <property type="entry name" value="NADH_DH_24kDa"/>
    <property type="match status" value="1"/>
</dbReference>
<keyword evidence="5 9" id="KW-0408">Iron</keyword>
<evidence type="ECO:0000313" key="11">
    <source>
        <dbReference type="Proteomes" id="UP000001847"/>
    </source>
</evidence>
<keyword evidence="3 9" id="KW-0479">Metal-binding</keyword>
<dbReference type="SUPFAM" id="SSF52833">
    <property type="entry name" value="Thioredoxin-like"/>
    <property type="match status" value="1"/>
</dbReference>
<dbReference type="KEGG" id="lbi:LEPBI_I1300"/>
<dbReference type="GO" id="GO:0051537">
    <property type="term" value="F:2 iron, 2 sulfur cluster binding"/>
    <property type="evidence" value="ECO:0007669"/>
    <property type="project" value="UniProtKB-KW"/>
</dbReference>
<dbReference type="Gene3D" id="1.10.10.1590">
    <property type="entry name" value="NADH-quinone oxidoreductase subunit E"/>
    <property type="match status" value="1"/>
</dbReference>
<dbReference type="AlphaFoldDB" id="B0SP86"/>
<proteinExistence type="inferred from homology"/>
<dbReference type="InterPro" id="IPR002023">
    <property type="entry name" value="NuoE-like"/>
</dbReference>
<feature type="binding site" evidence="9">
    <location>
        <position position="128"/>
    </location>
    <ligand>
        <name>[2Fe-2S] cluster</name>
        <dbReference type="ChEBI" id="CHEBI:190135"/>
    </ligand>
</feature>